<reference evidence="2 3" key="1">
    <citation type="submission" date="2019-08" db="EMBL/GenBank/DDBJ databases">
        <title>Lentzea from Indian Himalayas.</title>
        <authorList>
            <person name="Mandal S."/>
            <person name="Mallick Gupta A."/>
            <person name="Maiti P.K."/>
            <person name="Sarkar J."/>
            <person name="Mandal S."/>
        </authorList>
    </citation>
    <scope>NUCLEOTIDE SEQUENCE [LARGE SCALE GENOMIC DNA]</scope>
    <source>
        <strain evidence="2 3">PSKA42</strain>
    </source>
</reference>
<dbReference type="Gene3D" id="3.20.20.100">
    <property type="entry name" value="NADP-dependent oxidoreductase domain"/>
    <property type="match status" value="1"/>
</dbReference>
<dbReference type="SUPFAM" id="SSF51430">
    <property type="entry name" value="NAD(P)-linked oxidoreductase"/>
    <property type="match status" value="1"/>
</dbReference>
<protein>
    <submittedName>
        <fullName evidence="2">Aldo/keto reductase</fullName>
    </submittedName>
</protein>
<sequence>MRRTDRSVALGFHRTRPSHALLEHALSVGITDVDTAFNYQAFDGHRELAMAAGELIHEFTISTKVGYFPVGNSNYHSLRRWILRQAIEQTVDDLGVPPAVILLHNPEQTLKTLHPAQAHDHFADACEELERAVDAGLCGAWGVASWDPAPLAKVLRAGSDCPTPSTLMVRAGLSLTAKQLDAGESLGWELNLDADQRWGMSPFGGSTSNPTWTTTDLSSFLEPEQDHTPVQAAFRLAFELPHCTRLAVGTGNERHLSELCAAIQLEVNLSAVDKYRELITAPG</sequence>
<evidence type="ECO:0000313" key="2">
    <source>
        <dbReference type="EMBL" id="NKE58778.1"/>
    </source>
</evidence>
<dbReference type="Pfam" id="PF00248">
    <property type="entry name" value="Aldo_ket_red"/>
    <property type="match status" value="1"/>
</dbReference>
<keyword evidence="3" id="KW-1185">Reference proteome</keyword>
<dbReference type="EMBL" id="VSRL01000064">
    <property type="protein sequence ID" value="NKE58778.1"/>
    <property type="molecule type" value="Genomic_DNA"/>
</dbReference>
<evidence type="ECO:0000313" key="3">
    <source>
        <dbReference type="Proteomes" id="UP001515943"/>
    </source>
</evidence>
<accession>A0ABX1FIG6</accession>
<feature type="domain" description="NADP-dependent oxidoreductase" evidence="1">
    <location>
        <begin position="20"/>
        <end position="156"/>
    </location>
</feature>
<proteinExistence type="predicted"/>
<dbReference type="InterPro" id="IPR036812">
    <property type="entry name" value="NAD(P)_OxRdtase_dom_sf"/>
</dbReference>
<comment type="caution">
    <text evidence="2">The sequence shown here is derived from an EMBL/GenBank/DDBJ whole genome shotgun (WGS) entry which is preliminary data.</text>
</comment>
<evidence type="ECO:0000259" key="1">
    <source>
        <dbReference type="Pfam" id="PF00248"/>
    </source>
</evidence>
<dbReference type="InterPro" id="IPR023210">
    <property type="entry name" value="NADP_OxRdtase_dom"/>
</dbReference>
<organism evidence="2 3">
    <name type="scientific">Lentzea indica</name>
    <dbReference type="NCBI Taxonomy" id="2604800"/>
    <lineage>
        <taxon>Bacteria</taxon>
        <taxon>Bacillati</taxon>
        <taxon>Actinomycetota</taxon>
        <taxon>Actinomycetes</taxon>
        <taxon>Pseudonocardiales</taxon>
        <taxon>Pseudonocardiaceae</taxon>
        <taxon>Lentzea</taxon>
    </lineage>
</organism>
<name>A0ABX1FIG6_9PSEU</name>
<dbReference type="Proteomes" id="UP001515943">
    <property type="component" value="Unassembled WGS sequence"/>
</dbReference>
<dbReference type="RefSeq" id="WP_167975433.1">
    <property type="nucleotide sequence ID" value="NZ_VSRL01000064.1"/>
</dbReference>
<gene>
    <name evidence="2" type="ORF">FXN61_18970</name>
</gene>